<keyword evidence="4" id="KW-0223">Dioxygenase</keyword>
<dbReference type="SUPFAM" id="SSF51197">
    <property type="entry name" value="Clavaminate synthase-like"/>
    <property type="match status" value="1"/>
</dbReference>
<dbReference type="InterPro" id="IPR010376">
    <property type="entry name" value="GBBH-like_N"/>
</dbReference>
<evidence type="ECO:0000259" key="7">
    <source>
        <dbReference type="Pfam" id="PF02668"/>
    </source>
</evidence>
<dbReference type="InterPro" id="IPR050411">
    <property type="entry name" value="AlphaKG_dependent_hydroxylases"/>
</dbReference>
<dbReference type="InterPro" id="IPR003819">
    <property type="entry name" value="TauD/TfdA-like"/>
</dbReference>
<dbReference type="Pfam" id="PF02668">
    <property type="entry name" value="TauD"/>
    <property type="match status" value="1"/>
</dbReference>
<dbReference type="HOGENOM" id="CLU_021859_0_1_1"/>
<dbReference type="GO" id="GO:0016706">
    <property type="term" value="F:2-oxoglutarate-dependent dioxygenase activity"/>
    <property type="evidence" value="ECO:0007669"/>
    <property type="project" value="UniProtKB-ARBA"/>
</dbReference>
<comment type="similarity">
    <text evidence="2">Belongs to the gamma-BBH/TMLD family.</text>
</comment>
<comment type="cofactor">
    <cofactor evidence="1">
        <name>Fe(2+)</name>
        <dbReference type="ChEBI" id="CHEBI:29033"/>
    </cofactor>
</comment>
<dbReference type="GO" id="GO:0046872">
    <property type="term" value="F:metal ion binding"/>
    <property type="evidence" value="ECO:0007669"/>
    <property type="project" value="UniProtKB-KW"/>
</dbReference>
<evidence type="ECO:0000256" key="4">
    <source>
        <dbReference type="ARBA" id="ARBA00022964"/>
    </source>
</evidence>
<feature type="domain" description="TauD/TfdA-like" evidence="7">
    <location>
        <begin position="177"/>
        <end position="435"/>
    </location>
</feature>
<keyword evidence="3" id="KW-0479">Metal-binding</keyword>
<dbReference type="PANTHER" id="PTHR10696:SF25">
    <property type="entry name" value="OXIDOREDUCTASE AIM17-RELATED"/>
    <property type="match status" value="1"/>
</dbReference>
<sequence>MPGGLPPSKDSPVRKSLADSKSNGVACFASLTSDRIHAPVDLQNNHLALTLPNSPSPSASLALPYVWLRDSCPCPSCVHPETRQKLHRTTDVPLDIKPKRLAWVNSMEKGAHVIGDPGHKSRYSEKWFQTWADQTKVRERYHEGALEMVPWLRQGLINSNGGSKLYHSWKELNTNKRALLDVLTQLTKYGIVFIREVPTAKDEAGEWEVQKIANMFSQVRETMWGKMWDVKSVPSRRGVPGRNVAFTEMDLDLHMDLLYFETPPRYQLIHCMRNRNVIGGQSLLVDGLQAAHTLWKEDRKAFDLLASTDVGFHYDNDGHRLAWKHKTIVVDPYSTTSPSSSFSPPKISALNYGPPFQSPFPASTPPEFYAAFQKFAALLRRPEARLEFLLKEGDLIVFDNRRVLHARKAFTEHQSGDDASSAEDGESNRWLKGCYVEPDTVHDKIRVLRKELNVA</sequence>
<evidence type="ECO:0000256" key="6">
    <source>
        <dbReference type="ARBA" id="ARBA00023004"/>
    </source>
</evidence>
<dbReference type="AlphaFoldDB" id="A0A0C3M3R4"/>
<evidence type="ECO:0000256" key="2">
    <source>
        <dbReference type="ARBA" id="ARBA00008654"/>
    </source>
</evidence>
<proteinExistence type="inferred from homology"/>
<reference evidence="9 10" key="1">
    <citation type="submission" date="2014-04" db="EMBL/GenBank/DDBJ databases">
        <authorList>
            <consortium name="DOE Joint Genome Institute"/>
            <person name="Kuo A."/>
            <person name="Girlanda M."/>
            <person name="Perotto S."/>
            <person name="Kohler A."/>
            <person name="Nagy L.G."/>
            <person name="Floudas D."/>
            <person name="Copeland A."/>
            <person name="Barry K.W."/>
            <person name="Cichocki N."/>
            <person name="Veneault-Fourrey C."/>
            <person name="LaButti K."/>
            <person name="Lindquist E.A."/>
            <person name="Lipzen A."/>
            <person name="Lundell T."/>
            <person name="Morin E."/>
            <person name="Murat C."/>
            <person name="Sun H."/>
            <person name="Tunlid A."/>
            <person name="Henrissat B."/>
            <person name="Grigoriev I.V."/>
            <person name="Hibbett D.S."/>
            <person name="Martin F."/>
            <person name="Nordberg H.P."/>
            <person name="Cantor M.N."/>
            <person name="Hua S.X."/>
        </authorList>
    </citation>
    <scope>NUCLEOTIDE SEQUENCE [LARGE SCALE GENOMIC DNA]</scope>
    <source>
        <strain evidence="9 10">MUT 4182</strain>
    </source>
</reference>
<organism evidence="9 10">
    <name type="scientific">Tulasnella calospora MUT 4182</name>
    <dbReference type="NCBI Taxonomy" id="1051891"/>
    <lineage>
        <taxon>Eukaryota</taxon>
        <taxon>Fungi</taxon>
        <taxon>Dikarya</taxon>
        <taxon>Basidiomycota</taxon>
        <taxon>Agaricomycotina</taxon>
        <taxon>Agaricomycetes</taxon>
        <taxon>Cantharellales</taxon>
        <taxon>Tulasnellaceae</taxon>
        <taxon>Tulasnella</taxon>
    </lineage>
</organism>
<evidence type="ECO:0000259" key="8">
    <source>
        <dbReference type="Pfam" id="PF06155"/>
    </source>
</evidence>
<dbReference type="GO" id="GO:0005739">
    <property type="term" value="C:mitochondrion"/>
    <property type="evidence" value="ECO:0007669"/>
    <property type="project" value="TreeGrafter"/>
</dbReference>
<dbReference type="GO" id="GO:0045329">
    <property type="term" value="P:carnitine biosynthetic process"/>
    <property type="evidence" value="ECO:0007669"/>
    <property type="project" value="TreeGrafter"/>
</dbReference>
<dbReference type="OrthoDB" id="406634at2759"/>
<accession>A0A0C3M3R4</accession>
<evidence type="ECO:0000256" key="1">
    <source>
        <dbReference type="ARBA" id="ARBA00001954"/>
    </source>
</evidence>
<dbReference type="PANTHER" id="PTHR10696">
    <property type="entry name" value="GAMMA-BUTYROBETAINE HYDROXYLASE-RELATED"/>
    <property type="match status" value="1"/>
</dbReference>
<keyword evidence="10" id="KW-1185">Reference proteome</keyword>
<reference evidence="10" key="2">
    <citation type="submission" date="2015-01" db="EMBL/GenBank/DDBJ databases">
        <title>Evolutionary Origins and Diversification of the Mycorrhizal Mutualists.</title>
        <authorList>
            <consortium name="DOE Joint Genome Institute"/>
            <consortium name="Mycorrhizal Genomics Consortium"/>
            <person name="Kohler A."/>
            <person name="Kuo A."/>
            <person name="Nagy L.G."/>
            <person name="Floudas D."/>
            <person name="Copeland A."/>
            <person name="Barry K.W."/>
            <person name="Cichocki N."/>
            <person name="Veneault-Fourrey C."/>
            <person name="LaButti K."/>
            <person name="Lindquist E.A."/>
            <person name="Lipzen A."/>
            <person name="Lundell T."/>
            <person name="Morin E."/>
            <person name="Murat C."/>
            <person name="Riley R."/>
            <person name="Ohm R."/>
            <person name="Sun H."/>
            <person name="Tunlid A."/>
            <person name="Henrissat B."/>
            <person name="Grigoriev I.V."/>
            <person name="Hibbett D.S."/>
            <person name="Martin F."/>
        </authorList>
    </citation>
    <scope>NUCLEOTIDE SEQUENCE [LARGE SCALE GENOMIC DNA]</scope>
    <source>
        <strain evidence="10">MUT 4182</strain>
    </source>
</reference>
<name>A0A0C3M3R4_9AGAM</name>
<evidence type="ECO:0000313" key="10">
    <source>
        <dbReference type="Proteomes" id="UP000054248"/>
    </source>
</evidence>
<dbReference type="InterPro" id="IPR042098">
    <property type="entry name" value="TauD-like_sf"/>
</dbReference>
<keyword evidence="5" id="KW-0560">Oxidoreductase</keyword>
<evidence type="ECO:0000256" key="3">
    <source>
        <dbReference type="ARBA" id="ARBA00022723"/>
    </source>
</evidence>
<feature type="domain" description="Gamma-butyrobetaine hydroxylase-like N-terminal" evidence="8">
    <location>
        <begin position="60"/>
        <end position="105"/>
    </location>
</feature>
<evidence type="ECO:0000256" key="5">
    <source>
        <dbReference type="ARBA" id="ARBA00023002"/>
    </source>
</evidence>
<dbReference type="Pfam" id="PF06155">
    <property type="entry name" value="GBBH-like_N"/>
    <property type="match status" value="1"/>
</dbReference>
<keyword evidence="6" id="KW-0408">Iron</keyword>
<evidence type="ECO:0000313" key="9">
    <source>
        <dbReference type="EMBL" id="KIO28307.1"/>
    </source>
</evidence>
<dbReference type="Gene3D" id="3.60.130.10">
    <property type="entry name" value="Clavaminate synthase-like"/>
    <property type="match status" value="1"/>
</dbReference>
<dbReference type="EMBL" id="KN822996">
    <property type="protein sequence ID" value="KIO28307.1"/>
    <property type="molecule type" value="Genomic_DNA"/>
</dbReference>
<protein>
    <recommendedName>
        <fullName evidence="11">TauD/TfdA-like domain-containing protein</fullName>
    </recommendedName>
</protein>
<dbReference type="Gene3D" id="3.30.2020.30">
    <property type="match status" value="1"/>
</dbReference>
<dbReference type="InterPro" id="IPR038492">
    <property type="entry name" value="GBBH-like_N_sf"/>
</dbReference>
<dbReference type="STRING" id="1051891.A0A0C3M3R4"/>
<dbReference type="Proteomes" id="UP000054248">
    <property type="component" value="Unassembled WGS sequence"/>
</dbReference>
<gene>
    <name evidence="9" type="ORF">M407DRAFT_230832</name>
</gene>
<evidence type="ECO:0008006" key="11">
    <source>
        <dbReference type="Google" id="ProtNLM"/>
    </source>
</evidence>